<dbReference type="InterPro" id="IPR036188">
    <property type="entry name" value="FAD/NAD-bd_sf"/>
</dbReference>
<dbReference type="InterPro" id="IPR050464">
    <property type="entry name" value="Zeta_carotene_desat/Oxidored"/>
</dbReference>
<dbReference type="PANTHER" id="PTHR42923:SF39">
    <property type="entry name" value="AMINO OXIDASE"/>
    <property type="match status" value="1"/>
</dbReference>
<dbReference type="Gene3D" id="3.50.50.60">
    <property type="entry name" value="FAD/NAD(P)-binding domain"/>
    <property type="match status" value="1"/>
</dbReference>
<dbReference type="GO" id="GO:0004497">
    <property type="term" value="F:monooxygenase activity"/>
    <property type="evidence" value="ECO:0007669"/>
    <property type="project" value="UniProtKB-KW"/>
</dbReference>
<dbReference type="PANTHER" id="PTHR42923">
    <property type="entry name" value="PROTOPORPHYRINOGEN OXIDASE"/>
    <property type="match status" value="1"/>
</dbReference>
<reference evidence="1 2" key="1">
    <citation type="submission" date="2021-03" db="EMBL/GenBank/DDBJ databases">
        <title>Complete Genome Sequences of Two Lysobacter Strains Isolated from Sea Water (Lysobacter caseinilyticus) and Soil (Lysobacter helvus) in South Korea.</title>
        <authorList>
            <person name="Watanabe Y."/>
            <person name="Arakawa K."/>
        </authorList>
    </citation>
    <scope>NUCLEOTIDE SEQUENCE [LARGE SCALE GENOMIC DNA]</scope>
    <source>
        <strain evidence="1 2">D10</strain>
    </source>
</reference>
<proteinExistence type="predicted"/>
<dbReference type="EMBL" id="AP024546">
    <property type="protein sequence ID" value="BCT95114.1"/>
    <property type="molecule type" value="Genomic_DNA"/>
</dbReference>
<dbReference type="RefSeq" id="WP_213436302.1">
    <property type="nucleotide sequence ID" value="NZ_AP024546.1"/>
</dbReference>
<protein>
    <submittedName>
        <fullName evidence="1">Monooxygenase</fullName>
    </submittedName>
</protein>
<keyword evidence="2" id="KW-1185">Reference proteome</keyword>
<accession>A0ABM7QC88</accession>
<sequence length="548" mass="59210">MQRRTFLIGAGNACLLGAAGFTASRLHRAVETTPEIAYPGMREGHALRDGKALPPPRGEQRVGVAILGSGVAGMACAWALARAGRRDFVVLQGPEYGGNATAANLAAPGDDVLACPLGAHYLPLPSTESTHVRSLLADVGLLLDGEHDPASYYDEAALLHAPKERLLRAGRWESDLLPSQGLPPEALQQQRRFFAEVAALRVQRGRDGRRLFAIPIALSSAEAEWRALDRETFAHWLDRRGYTAPSLRWYLDYCCRDDYGASTHTVSAWAGLHYFASRDGKAANAAGDAVLTWPGGLSELIARMRAATTRRLGHERWLQPGFAARVADRAGGVDIVRVRHDGGALATDTIRARHAVSAMPLHVLARIWPGLAGSGYDAATHASPHAAWLVSNFLVDGYARELPGEALAWDNVVYGGRGLGYVVSTHQMLRVAPTARTVLSAYQSLDRMSPQQARAWLMRATPEALREEAASDLLQAYGDQLWRRTKRLSITVRGHAMAVPAPGYLDNAGLAALRAMDGPVRIAHADLSGYSIFEEAAWWGVRAAEGLA</sequence>
<name>A0ABM7QC88_9GAMM</name>
<dbReference type="Pfam" id="PF13450">
    <property type="entry name" value="NAD_binding_8"/>
    <property type="match status" value="1"/>
</dbReference>
<gene>
    <name evidence="1" type="ORF">LYSHEL_09850</name>
</gene>
<keyword evidence="1" id="KW-0560">Oxidoreductase</keyword>
<evidence type="ECO:0000313" key="2">
    <source>
        <dbReference type="Proteomes" id="UP000680514"/>
    </source>
</evidence>
<keyword evidence="1" id="KW-0503">Monooxygenase</keyword>
<evidence type="ECO:0000313" key="1">
    <source>
        <dbReference type="EMBL" id="BCT95114.1"/>
    </source>
</evidence>
<dbReference type="Gene3D" id="3.90.660.10">
    <property type="match status" value="1"/>
</dbReference>
<organism evidence="1 2">
    <name type="scientific">Lysobacter helvus</name>
    <dbReference type="NCBI Taxonomy" id="2675059"/>
    <lineage>
        <taxon>Bacteria</taxon>
        <taxon>Pseudomonadati</taxon>
        <taxon>Pseudomonadota</taxon>
        <taxon>Gammaproteobacteria</taxon>
        <taxon>Lysobacterales</taxon>
        <taxon>Lysobacteraceae</taxon>
        <taxon>Lysobacter</taxon>
    </lineage>
</organism>
<dbReference type="Gene3D" id="1.10.405.10">
    <property type="entry name" value="Guanine Nucleotide Dissociation Inhibitor, domain 1"/>
    <property type="match status" value="1"/>
</dbReference>
<dbReference type="Proteomes" id="UP000680514">
    <property type="component" value="Chromosome"/>
</dbReference>
<dbReference type="SUPFAM" id="SSF51905">
    <property type="entry name" value="FAD/NAD(P)-binding domain"/>
    <property type="match status" value="1"/>
</dbReference>